<evidence type="ECO:0000313" key="2">
    <source>
        <dbReference type="Proteomes" id="UP000688137"/>
    </source>
</evidence>
<sequence length="114" mass="13216">MIEDQNVRITKSFSSQMVSGISDDLPQQIQSIARVIQMNFLESSHNKQDLILIIGGLIYLHQPFDLNSMKPPLQELLTKGLQMADKIFLQLPKILIFYNQLIYLRMQKVNLNQK</sequence>
<reference evidence="1" key="1">
    <citation type="submission" date="2021-01" db="EMBL/GenBank/DDBJ databases">
        <authorList>
            <consortium name="Genoscope - CEA"/>
            <person name="William W."/>
        </authorList>
    </citation>
    <scope>NUCLEOTIDE SEQUENCE</scope>
</reference>
<organism evidence="1 2">
    <name type="scientific">Paramecium primaurelia</name>
    <dbReference type="NCBI Taxonomy" id="5886"/>
    <lineage>
        <taxon>Eukaryota</taxon>
        <taxon>Sar</taxon>
        <taxon>Alveolata</taxon>
        <taxon>Ciliophora</taxon>
        <taxon>Intramacronucleata</taxon>
        <taxon>Oligohymenophorea</taxon>
        <taxon>Peniculida</taxon>
        <taxon>Parameciidae</taxon>
        <taxon>Paramecium</taxon>
    </lineage>
</organism>
<keyword evidence="2" id="KW-1185">Reference proteome</keyword>
<proteinExistence type="predicted"/>
<dbReference type="Proteomes" id="UP000688137">
    <property type="component" value="Unassembled WGS sequence"/>
</dbReference>
<dbReference type="EMBL" id="CAJJDM010000044">
    <property type="protein sequence ID" value="CAD8069506.1"/>
    <property type="molecule type" value="Genomic_DNA"/>
</dbReference>
<protein>
    <submittedName>
        <fullName evidence="1">Uncharacterized protein</fullName>
    </submittedName>
</protein>
<gene>
    <name evidence="1" type="ORF">PPRIM_AZ9-3.1.T0440060</name>
</gene>
<name>A0A8S1LXH5_PARPR</name>
<comment type="caution">
    <text evidence="1">The sequence shown here is derived from an EMBL/GenBank/DDBJ whole genome shotgun (WGS) entry which is preliminary data.</text>
</comment>
<accession>A0A8S1LXH5</accession>
<evidence type="ECO:0000313" key="1">
    <source>
        <dbReference type="EMBL" id="CAD8069506.1"/>
    </source>
</evidence>
<dbReference type="AlphaFoldDB" id="A0A8S1LXH5"/>